<keyword evidence="5 6" id="KW-0648">Protein biosynthesis</keyword>
<reference evidence="7 8" key="1">
    <citation type="journal article" date="2021" name="G3 (Bethesda)">
        <title>Improved contiguity of the threespine stickleback genome using long-read sequencing.</title>
        <authorList>
            <person name="Nath S."/>
            <person name="Shaw D.E."/>
            <person name="White M.A."/>
        </authorList>
    </citation>
    <scope>NUCLEOTIDE SEQUENCE [LARGE SCALE GENOMIC DNA]</scope>
    <source>
        <strain evidence="7 8">Lake Benthic</strain>
    </source>
</reference>
<dbReference type="PANTHER" id="PTHR11960:SF66">
    <property type="entry name" value="EUKARYOTIC TRANSLATION INITIATION FACTOR 4E TYPE 3"/>
    <property type="match status" value="1"/>
</dbReference>
<reference evidence="7" key="2">
    <citation type="submission" date="2025-08" db="UniProtKB">
        <authorList>
            <consortium name="Ensembl"/>
        </authorList>
    </citation>
    <scope>IDENTIFICATION</scope>
</reference>
<comment type="similarity">
    <text evidence="1 6">Belongs to the eukaryotic initiation factor 4E family.</text>
</comment>
<evidence type="ECO:0000256" key="2">
    <source>
        <dbReference type="ARBA" id="ARBA00022540"/>
    </source>
</evidence>
<dbReference type="GO" id="GO:0016281">
    <property type="term" value="C:eukaryotic translation initiation factor 4F complex"/>
    <property type="evidence" value="ECO:0007669"/>
    <property type="project" value="TreeGrafter"/>
</dbReference>
<dbReference type="Proteomes" id="UP000007635">
    <property type="component" value="Chromosome XVII"/>
</dbReference>
<dbReference type="Gene3D" id="3.30.760.10">
    <property type="entry name" value="RNA Cap, Translation Initiation Factor Eif4e"/>
    <property type="match status" value="1"/>
</dbReference>
<evidence type="ECO:0000313" key="7">
    <source>
        <dbReference type="Ensembl" id="ENSGACP00000063314.1"/>
    </source>
</evidence>
<sequence length="240" mass="26913">MSVPAGRTVTPERGIDIDEEELENIARSQRGGEAAQLPLHSPWTFWLDRSLPGTTAAQCESGLKKIYTVQSVQLFWSVYNNIPAATALPLRCSYHLMRGERRPLWEEESNAKGGVWKMKIPKESTSAVWKELLLATIGEQFADYCSSGELLLVHELLSHNPESGELFLPFGFPDDEVVGVSVSVRDREDVVQIWNSDASLAGEANILGKVYELLPHMSFKAVFYKSHMEHRAFEGGRSRH</sequence>
<dbReference type="InterPro" id="IPR023398">
    <property type="entry name" value="TIF_eIF4e-like"/>
</dbReference>
<evidence type="ECO:0000313" key="8">
    <source>
        <dbReference type="Proteomes" id="UP000007635"/>
    </source>
</evidence>
<organism evidence="7 8">
    <name type="scientific">Gasterosteus aculeatus aculeatus</name>
    <name type="common">three-spined stickleback</name>
    <dbReference type="NCBI Taxonomy" id="481459"/>
    <lineage>
        <taxon>Eukaryota</taxon>
        <taxon>Metazoa</taxon>
        <taxon>Chordata</taxon>
        <taxon>Craniata</taxon>
        <taxon>Vertebrata</taxon>
        <taxon>Euteleostomi</taxon>
        <taxon>Actinopterygii</taxon>
        <taxon>Neopterygii</taxon>
        <taxon>Teleostei</taxon>
        <taxon>Neoteleostei</taxon>
        <taxon>Acanthomorphata</taxon>
        <taxon>Eupercaria</taxon>
        <taxon>Perciformes</taxon>
        <taxon>Cottioidei</taxon>
        <taxon>Gasterosteales</taxon>
        <taxon>Gasterosteidae</taxon>
        <taxon>Gasterosteus</taxon>
    </lineage>
</organism>
<dbReference type="AlphaFoldDB" id="A0AAQ4RI30"/>
<dbReference type="InterPro" id="IPR001040">
    <property type="entry name" value="TIF_eIF_4E"/>
</dbReference>
<name>A0AAQ4RI30_GASAC</name>
<dbReference type="GeneTree" id="ENSGT00940000155865"/>
<evidence type="ECO:0000256" key="6">
    <source>
        <dbReference type="RuleBase" id="RU004374"/>
    </source>
</evidence>
<keyword evidence="3" id="KW-0810">Translation regulation</keyword>
<evidence type="ECO:0000256" key="4">
    <source>
        <dbReference type="ARBA" id="ARBA00022884"/>
    </source>
</evidence>
<keyword evidence="8" id="KW-1185">Reference proteome</keyword>
<keyword evidence="2 6" id="KW-0396">Initiation factor</keyword>
<proteinExistence type="inferred from homology"/>
<accession>A0AAQ4RI30</accession>
<evidence type="ECO:0000256" key="5">
    <source>
        <dbReference type="ARBA" id="ARBA00022917"/>
    </source>
</evidence>
<dbReference type="GO" id="GO:0000340">
    <property type="term" value="F:RNA 7-methylguanosine cap binding"/>
    <property type="evidence" value="ECO:0007669"/>
    <property type="project" value="TreeGrafter"/>
</dbReference>
<evidence type="ECO:0008006" key="9">
    <source>
        <dbReference type="Google" id="ProtNLM"/>
    </source>
</evidence>
<evidence type="ECO:0000256" key="1">
    <source>
        <dbReference type="ARBA" id="ARBA00009860"/>
    </source>
</evidence>
<dbReference type="GO" id="GO:0006417">
    <property type="term" value="P:regulation of translation"/>
    <property type="evidence" value="ECO:0007669"/>
    <property type="project" value="UniProtKB-KW"/>
</dbReference>
<dbReference type="Pfam" id="PF01652">
    <property type="entry name" value="IF4E"/>
    <property type="match status" value="1"/>
</dbReference>
<dbReference type="Ensembl" id="ENSGACT00000032418.1">
    <property type="protein sequence ID" value="ENSGACP00000063314.1"/>
    <property type="gene ID" value="ENSGACG00000034378.1"/>
</dbReference>
<keyword evidence="4 6" id="KW-0694">RNA-binding</keyword>
<evidence type="ECO:0000256" key="3">
    <source>
        <dbReference type="ARBA" id="ARBA00022845"/>
    </source>
</evidence>
<dbReference type="GO" id="GO:0003743">
    <property type="term" value="F:translation initiation factor activity"/>
    <property type="evidence" value="ECO:0007669"/>
    <property type="project" value="UniProtKB-KW"/>
</dbReference>
<reference evidence="7" key="3">
    <citation type="submission" date="2025-09" db="UniProtKB">
        <authorList>
            <consortium name="Ensembl"/>
        </authorList>
    </citation>
    <scope>IDENTIFICATION</scope>
</reference>
<protein>
    <recommendedName>
        <fullName evidence="9">Eukaryotic translation initiation factor 4E family member 3</fullName>
    </recommendedName>
</protein>
<dbReference type="PANTHER" id="PTHR11960">
    <property type="entry name" value="EUKARYOTIC TRANSLATION INITIATION FACTOR 4E RELATED"/>
    <property type="match status" value="1"/>
</dbReference>
<dbReference type="SUPFAM" id="SSF55418">
    <property type="entry name" value="eIF4e-like"/>
    <property type="match status" value="1"/>
</dbReference>